<dbReference type="eggNOG" id="ENOG5031CME">
    <property type="taxonomic scope" value="Bacteria"/>
</dbReference>
<feature type="transmembrane region" description="Helical" evidence="1">
    <location>
        <begin position="378"/>
        <end position="398"/>
    </location>
</feature>
<evidence type="ECO:0000313" key="3">
    <source>
        <dbReference type="Proteomes" id="UP000009222"/>
    </source>
</evidence>
<sequence>MKVPFSYHHYSVLWSFRELYWRAGINRKIFIFPLVLLAVLFFPAVLAAKEDDGIALVLREMNVPFEERFLLQDYGGFGSSLHARLKAPGNEEGYAFVLAVPRDKPYAVETALSFAKAAVDQGSISGQADLLIAFLGDEENTLPADQGGLSHKGLRDLLSLPDMPETWILCYMDFERNPGKVLIRHGDGDYIAPLDMVRPLLRLFKSHSISAEFEIRYNELYTLGLASSHEELALAWEGEINSIYLAEGHGKGSPAEGPDPGTLAGLLLEYSESLNFPVQNPDRHYGFFSPPGSGSTVFFSETTAALSLLAMAALFIFSALIYTATYRAVFFYNMRLFFKHVWLFLIFFPLLVLILQGSDFFYSLLLRLLKRPAPPSDFPGAALTVLLAVWFLYIPSHLLDIFHIPKKQNFYGASAMMFAGIGLFIAAMLNFTYIPVFLWAFVFTFIGSCLRNPVAIFISALLIPLQAIGALYNIFESSNGALADIFLKSASPGSWGVSAQIAALSLPFMLLLKRGAVFFSKEQNKIIIPLWFRFCVFAVILGSMITHILFIPSKIPEKTRRMNENYGVVISLEETIFQESRIVEVRIRAPGDPVRFDLFLEAGNRAPLVYSAPCPFNSLNDNTIAFTLGENPPNPFTAEIVLPRELAGTFRVEAVYGQYSPTIDPDAEPGAEDYVLRFSGNAKIAK</sequence>
<dbReference type="STRING" id="545695.TREAZ_0573"/>
<dbReference type="AlphaFoldDB" id="F5YBK4"/>
<feature type="transmembrane region" description="Helical" evidence="1">
    <location>
        <begin position="336"/>
        <end position="358"/>
    </location>
</feature>
<reference evidence="3" key="1">
    <citation type="submission" date="2009-12" db="EMBL/GenBank/DDBJ databases">
        <title>Complete sequence of Treponema azotonutricium strain ZAS-9.</title>
        <authorList>
            <person name="Tetu S.G."/>
            <person name="Matson E."/>
            <person name="Ren Q."/>
            <person name="Seshadri R."/>
            <person name="Elbourne L."/>
            <person name="Hassan K.A."/>
            <person name="Durkin A."/>
            <person name="Radune D."/>
            <person name="Mohamoud Y."/>
            <person name="Shay R."/>
            <person name="Jin S."/>
            <person name="Zhang X."/>
            <person name="Lucey K."/>
            <person name="Ballor N.R."/>
            <person name="Ottesen E."/>
            <person name="Rosenthal R."/>
            <person name="Allen A."/>
            <person name="Leadbetter J.R."/>
            <person name="Paulsen I.T."/>
        </authorList>
    </citation>
    <scope>NUCLEOTIDE SEQUENCE [LARGE SCALE GENOMIC DNA]</scope>
    <source>
        <strain evidence="3">ATCC BAA-888 / DSM 13862 / ZAS-9</strain>
    </source>
</reference>
<feature type="transmembrane region" description="Helical" evidence="1">
    <location>
        <begin position="532"/>
        <end position="551"/>
    </location>
</feature>
<reference evidence="2 3" key="2">
    <citation type="journal article" date="2011" name="ISME J.">
        <title>RNA-seq reveals cooperative metabolic interactions between two termite-gut spirochete species in co-culture.</title>
        <authorList>
            <person name="Rosenthal A.Z."/>
            <person name="Matson E.G."/>
            <person name="Eldar A."/>
            <person name="Leadbetter J.R."/>
        </authorList>
    </citation>
    <scope>NUCLEOTIDE SEQUENCE [LARGE SCALE GENOMIC DNA]</scope>
    <source>
        <strain evidence="3">ATCC BAA-888 / DSM 13862 / ZAS-9</strain>
    </source>
</reference>
<keyword evidence="1" id="KW-0812">Transmembrane</keyword>
<name>F5YBK4_LEAAZ</name>
<proteinExistence type="predicted"/>
<keyword evidence="1" id="KW-0472">Membrane</keyword>
<evidence type="ECO:0000313" key="2">
    <source>
        <dbReference type="EMBL" id="AEF82275.1"/>
    </source>
</evidence>
<accession>F5YBK4</accession>
<dbReference type="InParanoid" id="F5YBK4"/>
<protein>
    <submittedName>
        <fullName evidence="2">Putative membrane protein</fullName>
    </submittedName>
</protein>
<dbReference type="KEGG" id="taz:TREAZ_0573"/>
<dbReference type="HOGENOM" id="CLU_403287_0_0_12"/>
<evidence type="ECO:0000256" key="1">
    <source>
        <dbReference type="SAM" id="Phobius"/>
    </source>
</evidence>
<gene>
    <name evidence="2" type="ordered locus">TREAZ_0573</name>
</gene>
<feature type="transmembrane region" description="Helical" evidence="1">
    <location>
        <begin position="304"/>
        <end position="324"/>
    </location>
</feature>
<feature type="transmembrane region" description="Helical" evidence="1">
    <location>
        <begin position="455"/>
        <end position="475"/>
    </location>
</feature>
<keyword evidence="1" id="KW-1133">Transmembrane helix</keyword>
<keyword evidence="3" id="KW-1185">Reference proteome</keyword>
<dbReference type="EMBL" id="CP001841">
    <property type="protein sequence ID" value="AEF82275.1"/>
    <property type="molecule type" value="Genomic_DNA"/>
</dbReference>
<organism evidence="2 3">
    <name type="scientific">Leadbettera azotonutricia (strain ATCC BAA-888 / DSM 13862 / ZAS-9)</name>
    <name type="common">Treponema azotonutricium</name>
    <dbReference type="NCBI Taxonomy" id="545695"/>
    <lineage>
        <taxon>Bacteria</taxon>
        <taxon>Pseudomonadati</taxon>
        <taxon>Spirochaetota</taxon>
        <taxon>Spirochaetia</taxon>
        <taxon>Spirochaetales</taxon>
        <taxon>Breznakiellaceae</taxon>
        <taxon>Leadbettera</taxon>
    </lineage>
</organism>
<dbReference type="Proteomes" id="UP000009222">
    <property type="component" value="Chromosome"/>
</dbReference>